<name>A0A5D0CRV2_9BACL</name>
<dbReference type="RefSeq" id="WP_148451283.1">
    <property type="nucleotide sequence ID" value="NZ_VSDO01000002.1"/>
</dbReference>
<dbReference type="AlphaFoldDB" id="A0A5D0CRV2"/>
<feature type="domain" description="SHOCT" evidence="1">
    <location>
        <begin position="141"/>
        <end position="167"/>
    </location>
</feature>
<proteinExistence type="predicted"/>
<accession>A0A5D0CRV2</accession>
<evidence type="ECO:0000313" key="3">
    <source>
        <dbReference type="Proteomes" id="UP000325218"/>
    </source>
</evidence>
<keyword evidence="3" id="KW-1185">Reference proteome</keyword>
<dbReference type="Proteomes" id="UP000325218">
    <property type="component" value="Unassembled WGS sequence"/>
</dbReference>
<sequence>MSNLMGKLLESVDQKDIIAFAEGINGLIAVTKNVVYLQRGKLLERKSLKTYMIKSITSIQTKKPSMLAAGHFQIIASGSGDDTKRFGSAFDYAKDENTVMIRGNFDDFKKIEQLIYKLQSEPNPAVSVAQAAPTSEDAFTKLEKLAKLKEQGIISEEEFELKKKEILSQV</sequence>
<dbReference type="OrthoDB" id="2679235at2"/>
<comment type="caution">
    <text evidence="2">The sequence shown here is derived from an EMBL/GenBank/DDBJ whole genome shotgun (WGS) entry which is preliminary data.</text>
</comment>
<evidence type="ECO:0000313" key="2">
    <source>
        <dbReference type="EMBL" id="TYA12681.1"/>
    </source>
</evidence>
<dbReference type="Pfam" id="PF09851">
    <property type="entry name" value="SHOCT"/>
    <property type="match status" value="1"/>
</dbReference>
<reference evidence="2 3" key="1">
    <citation type="submission" date="2019-08" db="EMBL/GenBank/DDBJ databases">
        <title>Genome sequencing of Paenibacillus faecis DSM 23593(T).</title>
        <authorList>
            <person name="Kook J.-K."/>
            <person name="Park S.-N."/>
            <person name="Lim Y.K."/>
        </authorList>
    </citation>
    <scope>NUCLEOTIDE SEQUENCE [LARGE SCALE GENOMIC DNA]</scope>
    <source>
        <strain evidence="2 3">DSM 23593</strain>
    </source>
</reference>
<protein>
    <recommendedName>
        <fullName evidence="1">SHOCT domain-containing protein</fullName>
    </recommendedName>
</protein>
<dbReference type="EMBL" id="VSDO01000002">
    <property type="protein sequence ID" value="TYA12681.1"/>
    <property type="molecule type" value="Genomic_DNA"/>
</dbReference>
<gene>
    <name evidence="2" type="ORF">FRY98_08145</name>
</gene>
<organism evidence="2 3">
    <name type="scientific">Paenibacillus faecis</name>
    <dbReference type="NCBI Taxonomy" id="862114"/>
    <lineage>
        <taxon>Bacteria</taxon>
        <taxon>Bacillati</taxon>
        <taxon>Bacillota</taxon>
        <taxon>Bacilli</taxon>
        <taxon>Bacillales</taxon>
        <taxon>Paenibacillaceae</taxon>
        <taxon>Paenibacillus</taxon>
    </lineage>
</organism>
<evidence type="ECO:0000259" key="1">
    <source>
        <dbReference type="Pfam" id="PF09851"/>
    </source>
</evidence>
<dbReference type="InterPro" id="IPR018649">
    <property type="entry name" value="SHOCT"/>
</dbReference>